<keyword evidence="1" id="KW-0812">Transmembrane</keyword>
<feature type="transmembrane region" description="Helical" evidence="1">
    <location>
        <begin position="6"/>
        <end position="27"/>
    </location>
</feature>
<comment type="caution">
    <text evidence="2">The sequence shown here is derived from an EMBL/GenBank/DDBJ whole genome shotgun (WGS) entry which is preliminary data.</text>
</comment>
<evidence type="ECO:0000313" key="3">
    <source>
        <dbReference type="Proteomes" id="UP000092746"/>
    </source>
</evidence>
<feature type="transmembrane region" description="Helical" evidence="1">
    <location>
        <begin position="82"/>
        <end position="98"/>
    </location>
</feature>
<reference evidence="2 3" key="1">
    <citation type="submission" date="2016-06" db="EMBL/GenBank/DDBJ databases">
        <title>Simultaneous identification of Haemophilus influenzae and Haemophilus haemolyticus using TaqMan real-time PCR.</title>
        <authorList>
            <person name="Price E.P."/>
            <person name="Sarovich D.S."/>
            <person name="Harris T."/>
            <person name="Spargo J.C."/>
            <person name="Nosworthy E."/>
            <person name="Beissbarth J."/>
            <person name="Smith-Vaughan H."/>
        </authorList>
    </citation>
    <scope>NUCLEOTIDE SEQUENCE [LARGE SCALE GENOMIC DNA]</scope>
    <source>
        <strain evidence="2 3">ATCC 7901</strain>
    </source>
</reference>
<name>A0AAP7H080_AGGAP</name>
<evidence type="ECO:0008006" key="4">
    <source>
        <dbReference type="Google" id="ProtNLM"/>
    </source>
</evidence>
<dbReference type="AlphaFoldDB" id="A0AAP7H080"/>
<dbReference type="Pfam" id="PF05656">
    <property type="entry name" value="DUF805"/>
    <property type="match status" value="1"/>
</dbReference>
<sequence>MSTMKILAGLVSITILLLYFIGTVYLIRKYDGFRVFYNGLNKIFTYQGRARRIEYACFACLVMAITIIIDEIFSLLNNPPEIILLLITLIFSLSKVAVTTRRLHDLGYSGWLQVPIVIINMYSYTDISNENYNYFGFIILLIVTFSFDLYLMFKQGQPLDNQYGEEPKDEVI</sequence>
<dbReference type="InterPro" id="IPR008523">
    <property type="entry name" value="DUF805"/>
</dbReference>
<evidence type="ECO:0000256" key="1">
    <source>
        <dbReference type="SAM" id="Phobius"/>
    </source>
</evidence>
<gene>
    <name evidence="2" type="ORF">BBB52_02205</name>
</gene>
<feature type="transmembrane region" description="Helical" evidence="1">
    <location>
        <begin position="134"/>
        <end position="153"/>
    </location>
</feature>
<dbReference type="PANTHER" id="PTHR34980:SF2">
    <property type="entry name" value="INNER MEMBRANE PROTEIN YHAH-RELATED"/>
    <property type="match status" value="1"/>
</dbReference>
<dbReference type="GO" id="GO:0005886">
    <property type="term" value="C:plasma membrane"/>
    <property type="evidence" value="ECO:0007669"/>
    <property type="project" value="TreeGrafter"/>
</dbReference>
<dbReference type="EMBL" id="MAQE01000001">
    <property type="protein sequence ID" value="OBY54285.1"/>
    <property type="molecule type" value="Genomic_DNA"/>
</dbReference>
<dbReference type="RefSeq" id="WP_065294801.1">
    <property type="nucleotide sequence ID" value="NZ_MAQE01000001.1"/>
</dbReference>
<accession>A0AAP7H080</accession>
<protein>
    <recommendedName>
        <fullName evidence="4">DUF805 domain-containing protein</fullName>
    </recommendedName>
</protein>
<keyword evidence="1" id="KW-0472">Membrane</keyword>
<feature type="transmembrane region" description="Helical" evidence="1">
    <location>
        <begin position="105"/>
        <end position="122"/>
    </location>
</feature>
<dbReference type="Proteomes" id="UP000092746">
    <property type="component" value="Unassembled WGS sequence"/>
</dbReference>
<organism evidence="2 3">
    <name type="scientific">Aggregatibacter aphrophilus</name>
    <name type="common">Haemophilus aphrophilus</name>
    <dbReference type="NCBI Taxonomy" id="732"/>
    <lineage>
        <taxon>Bacteria</taxon>
        <taxon>Pseudomonadati</taxon>
        <taxon>Pseudomonadota</taxon>
        <taxon>Gammaproteobacteria</taxon>
        <taxon>Pasteurellales</taxon>
        <taxon>Pasteurellaceae</taxon>
        <taxon>Aggregatibacter</taxon>
    </lineage>
</organism>
<proteinExistence type="predicted"/>
<keyword evidence="1" id="KW-1133">Transmembrane helix</keyword>
<evidence type="ECO:0000313" key="2">
    <source>
        <dbReference type="EMBL" id="OBY54285.1"/>
    </source>
</evidence>
<dbReference type="PANTHER" id="PTHR34980">
    <property type="entry name" value="INNER MEMBRANE PROTEIN-RELATED-RELATED"/>
    <property type="match status" value="1"/>
</dbReference>
<feature type="transmembrane region" description="Helical" evidence="1">
    <location>
        <begin position="55"/>
        <end position="76"/>
    </location>
</feature>